<evidence type="ECO:0000259" key="10">
    <source>
        <dbReference type="PROSITE" id="PS50893"/>
    </source>
</evidence>
<dbReference type="InterPro" id="IPR039421">
    <property type="entry name" value="Type_1_exporter"/>
</dbReference>
<dbReference type="PANTHER" id="PTHR43394:SF1">
    <property type="entry name" value="ATP-BINDING CASSETTE SUB-FAMILY B MEMBER 10, MITOCHONDRIAL"/>
    <property type="match status" value="1"/>
</dbReference>
<evidence type="ECO:0000256" key="8">
    <source>
        <dbReference type="ARBA" id="ARBA00023136"/>
    </source>
</evidence>
<keyword evidence="5" id="KW-0547">Nucleotide-binding</keyword>
<dbReference type="InterPro" id="IPR027417">
    <property type="entry name" value="P-loop_NTPase"/>
</dbReference>
<evidence type="ECO:0000256" key="5">
    <source>
        <dbReference type="ARBA" id="ARBA00022741"/>
    </source>
</evidence>
<feature type="transmembrane region" description="Helical" evidence="9">
    <location>
        <begin position="247"/>
        <end position="267"/>
    </location>
</feature>
<dbReference type="GO" id="GO:0016887">
    <property type="term" value="F:ATP hydrolysis activity"/>
    <property type="evidence" value="ECO:0007669"/>
    <property type="project" value="InterPro"/>
</dbReference>
<accession>A0A2T2X0K9</accession>
<dbReference type="InterPro" id="IPR036640">
    <property type="entry name" value="ABC1_TM_sf"/>
</dbReference>
<dbReference type="InterPro" id="IPR003439">
    <property type="entry name" value="ABC_transporter-like_ATP-bd"/>
</dbReference>
<dbReference type="EMBL" id="PXYT01000022">
    <property type="protein sequence ID" value="PSR28015.1"/>
    <property type="molecule type" value="Genomic_DNA"/>
</dbReference>
<dbReference type="InterPro" id="IPR011527">
    <property type="entry name" value="ABC1_TM_dom"/>
</dbReference>
<name>A0A2T2X0K9_9FIRM</name>
<feature type="transmembrane region" description="Helical" evidence="9">
    <location>
        <begin position="55"/>
        <end position="77"/>
    </location>
</feature>
<dbReference type="InterPro" id="IPR017871">
    <property type="entry name" value="ABC_transporter-like_CS"/>
</dbReference>
<reference evidence="12 13" key="1">
    <citation type="journal article" date="2014" name="BMC Genomics">
        <title>Comparison of environmental and isolate Sulfobacillus genomes reveals diverse carbon, sulfur, nitrogen, and hydrogen metabolisms.</title>
        <authorList>
            <person name="Justice N.B."/>
            <person name="Norman A."/>
            <person name="Brown C.T."/>
            <person name="Singh A."/>
            <person name="Thomas B.C."/>
            <person name="Banfield J.F."/>
        </authorList>
    </citation>
    <scope>NUCLEOTIDE SEQUENCE [LARGE SCALE GENOMIC DNA]</scope>
    <source>
        <strain evidence="12">AMDSBA1</strain>
    </source>
</reference>
<dbReference type="SUPFAM" id="SSF90123">
    <property type="entry name" value="ABC transporter transmembrane region"/>
    <property type="match status" value="1"/>
</dbReference>
<evidence type="ECO:0000256" key="7">
    <source>
        <dbReference type="ARBA" id="ARBA00022989"/>
    </source>
</evidence>
<feature type="transmembrane region" description="Helical" evidence="9">
    <location>
        <begin position="161"/>
        <end position="178"/>
    </location>
</feature>
<dbReference type="InterPro" id="IPR003593">
    <property type="entry name" value="AAA+_ATPase"/>
</dbReference>
<dbReference type="PANTHER" id="PTHR43394">
    <property type="entry name" value="ATP-DEPENDENT PERMEASE MDL1, MITOCHONDRIAL"/>
    <property type="match status" value="1"/>
</dbReference>
<keyword evidence="4 9" id="KW-0812">Transmembrane</keyword>
<dbReference type="Gene3D" id="1.20.1560.10">
    <property type="entry name" value="ABC transporter type 1, transmembrane domain"/>
    <property type="match status" value="1"/>
</dbReference>
<dbReference type="SUPFAM" id="SSF52540">
    <property type="entry name" value="P-loop containing nucleoside triphosphate hydrolases"/>
    <property type="match status" value="1"/>
</dbReference>
<dbReference type="AlphaFoldDB" id="A0A2T2X0K9"/>
<keyword evidence="7 9" id="KW-1133">Transmembrane helix</keyword>
<dbReference type="PROSITE" id="PS50893">
    <property type="entry name" value="ABC_TRANSPORTER_2"/>
    <property type="match status" value="1"/>
</dbReference>
<dbReference type="PROSITE" id="PS00211">
    <property type="entry name" value="ABC_TRANSPORTER_1"/>
    <property type="match status" value="1"/>
</dbReference>
<keyword evidence="3" id="KW-1003">Cell membrane</keyword>
<dbReference type="FunFam" id="3.40.50.300:FF:000221">
    <property type="entry name" value="Multidrug ABC transporter ATP-binding protein"/>
    <property type="match status" value="1"/>
</dbReference>
<evidence type="ECO:0000256" key="2">
    <source>
        <dbReference type="ARBA" id="ARBA00022448"/>
    </source>
</evidence>
<feature type="transmembrane region" description="Helical" evidence="9">
    <location>
        <begin position="21"/>
        <end position="43"/>
    </location>
</feature>
<dbReference type="Proteomes" id="UP000242699">
    <property type="component" value="Unassembled WGS sequence"/>
</dbReference>
<evidence type="ECO:0000256" key="1">
    <source>
        <dbReference type="ARBA" id="ARBA00004651"/>
    </source>
</evidence>
<evidence type="ECO:0000256" key="9">
    <source>
        <dbReference type="SAM" id="Phobius"/>
    </source>
</evidence>
<proteinExistence type="predicted"/>
<keyword evidence="8 9" id="KW-0472">Membrane</keyword>
<gene>
    <name evidence="12" type="ORF">C7B43_10685</name>
</gene>
<dbReference type="CDD" id="cd18541">
    <property type="entry name" value="ABC_6TM_TmrB_like"/>
    <property type="match status" value="1"/>
</dbReference>
<dbReference type="SMART" id="SM00382">
    <property type="entry name" value="AAA"/>
    <property type="match status" value="1"/>
</dbReference>
<dbReference type="GO" id="GO:0005524">
    <property type="term" value="F:ATP binding"/>
    <property type="evidence" value="ECO:0007669"/>
    <property type="project" value="UniProtKB-KW"/>
</dbReference>
<dbReference type="PROSITE" id="PS50929">
    <property type="entry name" value="ABC_TM1F"/>
    <property type="match status" value="1"/>
</dbReference>
<comment type="subcellular location">
    <subcellularLocation>
        <location evidence="1">Cell membrane</location>
        <topology evidence="1">Multi-pass membrane protein</topology>
    </subcellularLocation>
</comment>
<dbReference type="Gene3D" id="3.40.50.300">
    <property type="entry name" value="P-loop containing nucleotide triphosphate hydrolases"/>
    <property type="match status" value="1"/>
</dbReference>
<sequence length="586" mass="65617">MRVFLDLMWFFHRHRTRYIAGITLLIMVALLSLIPPRIVGLVINSLTHNELTHASLYRDLLIILATALLTYGLRYLWRIMLFGGAIQLATELRTRLYEHFTMMSPEFYHHKRIGDLMAHSTNDVQAIQETASEGVLTLVDSIVTGGVVITTMAFLNWKLTIISLLPMPVMAYAVTRYGKMLHDRFYLAQAAFSDINDRVQEYVSGIRVVRAFGQEDWERKNFITLSRDVVNKSVAVARIDSLFDPTISVIVGISYFLSIAMGAVFVVHGTLNLGNLTTFTLYLGQLIWPMLAFGFLFNIVERGRASYERVQSLLAIAPAVTDQPGATKRAPSGSITYAIREFAYPETSRPVLKDISLHIEQGHTLGIVGRTGSGKTTLLRLLLREFDLKPEDGRILIGDVSIQDVTLSALRSNIAYAPQDAFIFSQSVADNIAFGNPEATRDDIVEAAYQAGVLEDIEQFPDGFDTIVGERGTNLSGGQKQRISIARALLQNAEILVLDDTLSAVDARTESHILEQIKTVRQGRTTVIATHRLRTVEHADQIIVLENGTIAEQGTHEYLWNLGGRYWDMYRRQQLETQVEQGGVEV</sequence>
<feature type="domain" description="ABC transporter" evidence="10">
    <location>
        <begin position="337"/>
        <end position="572"/>
    </location>
</feature>
<evidence type="ECO:0000256" key="4">
    <source>
        <dbReference type="ARBA" id="ARBA00022692"/>
    </source>
</evidence>
<comment type="caution">
    <text evidence="12">The sequence shown here is derived from an EMBL/GenBank/DDBJ whole genome shotgun (WGS) entry which is preliminary data.</text>
</comment>
<organism evidence="12 13">
    <name type="scientific">Sulfobacillus benefaciens</name>
    <dbReference type="NCBI Taxonomy" id="453960"/>
    <lineage>
        <taxon>Bacteria</taxon>
        <taxon>Bacillati</taxon>
        <taxon>Bacillota</taxon>
        <taxon>Clostridia</taxon>
        <taxon>Eubacteriales</taxon>
        <taxon>Clostridiales Family XVII. Incertae Sedis</taxon>
        <taxon>Sulfobacillus</taxon>
    </lineage>
</organism>
<dbReference type="Pfam" id="PF00005">
    <property type="entry name" value="ABC_tran"/>
    <property type="match status" value="1"/>
</dbReference>
<dbReference type="FunFam" id="1.20.1560.10:FF:000011">
    <property type="entry name" value="Multidrug ABC transporter ATP-binding protein"/>
    <property type="match status" value="1"/>
</dbReference>
<evidence type="ECO:0000256" key="6">
    <source>
        <dbReference type="ARBA" id="ARBA00022840"/>
    </source>
</evidence>
<evidence type="ECO:0000256" key="3">
    <source>
        <dbReference type="ARBA" id="ARBA00022475"/>
    </source>
</evidence>
<evidence type="ECO:0000313" key="12">
    <source>
        <dbReference type="EMBL" id="PSR28015.1"/>
    </source>
</evidence>
<evidence type="ECO:0000313" key="13">
    <source>
        <dbReference type="Proteomes" id="UP000242699"/>
    </source>
</evidence>
<dbReference type="GO" id="GO:0015421">
    <property type="term" value="F:ABC-type oligopeptide transporter activity"/>
    <property type="evidence" value="ECO:0007669"/>
    <property type="project" value="TreeGrafter"/>
</dbReference>
<protein>
    <submittedName>
        <fullName evidence="12">Multidrug ABC transporter permease/ATP-binding protein</fullName>
    </submittedName>
</protein>
<feature type="transmembrane region" description="Helical" evidence="9">
    <location>
        <begin position="279"/>
        <end position="300"/>
    </location>
</feature>
<keyword evidence="2" id="KW-0813">Transport</keyword>
<evidence type="ECO:0000259" key="11">
    <source>
        <dbReference type="PROSITE" id="PS50929"/>
    </source>
</evidence>
<dbReference type="GO" id="GO:0005886">
    <property type="term" value="C:plasma membrane"/>
    <property type="evidence" value="ECO:0007669"/>
    <property type="project" value="UniProtKB-SubCell"/>
</dbReference>
<dbReference type="Pfam" id="PF00664">
    <property type="entry name" value="ABC_membrane"/>
    <property type="match status" value="1"/>
</dbReference>
<feature type="domain" description="ABC transmembrane type-1" evidence="11">
    <location>
        <begin position="19"/>
        <end position="302"/>
    </location>
</feature>
<keyword evidence="6 12" id="KW-0067">ATP-binding</keyword>